<name>A0ABY8CJ24_ENCHE</name>
<dbReference type="Pfam" id="PF22600">
    <property type="entry name" value="MTPAP-like_central"/>
    <property type="match status" value="1"/>
</dbReference>
<sequence length="354" mass="40870">MPIKPTRDSKSKVDSKGHMLSSIESLLDTNMSSVSLGNLEKLDLELLQLYQEIAPTQIEINSRMYIFERIKKLIVRELPSANVVPFGSHTTGLIVPSSDIDVNVQLGIDTDKEYANRYLSKIKNLMMGADFVKKETLFHIRKCRIPILKLRDRIFGFRIDISVNQENGVEAAKFIRYTLKEHPYIRVFAILLKHFLTIRNQSDAATGGLNSYSQFLLLLSFFQLHPLVQENRISPLKNIGVLFMDFFQYYGCDFPYKTAKISVNRVGYIRNDAKTLSIEDPTDPDCDVAAVCRNSQMVLEIFRHAFRTMNAALKMKIPGQKSLVSLWFRKEAESARQREEVRRIYKKILRHQKK</sequence>
<dbReference type="EMBL" id="CP119067">
    <property type="protein sequence ID" value="WEL38912.1"/>
    <property type="molecule type" value="Genomic_DNA"/>
</dbReference>
<evidence type="ECO:0000256" key="1">
    <source>
        <dbReference type="ARBA" id="ARBA00008593"/>
    </source>
</evidence>
<dbReference type="SUPFAM" id="SSF81631">
    <property type="entry name" value="PAP/OAS1 substrate-binding domain"/>
    <property type="match status" value="1"/>
</dbReference>
<dbReference type="PANTHER" id="PTHR23092:SF15">
    <property type="entry name" value="INACTIVE NON-CANONICAL POLY(A) RNA POLYMERASE PROTEIN TRF4-2-RELATED"/>
    <property type="match status" value="1"/>
</dbReference>
<keyword evidence="4" id="KW-0460">Magnesium</keyword>
<reference evidence="7 8" key="1">
    <citation type="submission" date="2023-02" db="EMBL/GenBank/DDBJ databases">
        <title>Encephalitozoon hellem ATCC 50451 complete genome.</title>
        <authorList>
            <person name="Mascarenhas dos Santos A.C."/>
            <person name="Julian A.T."/>
            <person name="Pombert J.-F."/>
        </authorList>
    </citation>
    <scope>NUCLEOTIDE SEQUENCE [LARGE SCALE GENOMIC DNA]</scope>
    <source>
        <strain evidence="7 8">ATCC 50451</strain>
    </source>
</reference>
<dbReference type="EC" id="2.7.7.19" evidence="2"/>
<accession>A0ABY8CJ24</accession>
<evidence type="ECO:0000313" key="7">
    <source>
        <dbReference type="EMBL" id="WEL38912.1"/>
    </source>
</evidence>
<dbReference type="Gene3D" id="3.30.460.10">
    <property type="entry name" value="Beta Polymerase, domain 2"/>
    <property type="match status" value="1"/>
</dbReference>
<dbReference type="InterPro" id="IPR054708">
    <property type="entry name" value="MTPAP-like_central"/>
</dbReference>
<dbReference type="SUPFAM" id="SSF81301">
    <property type="entry name" value="Nucleotidyltransferase"/>
    <property type="match status" value="1"/>
</dbReference>
<dbReference type="CDD" id="cd05402">
    <property type="entry name" value="NT_PAP_TUTase"/>
    <property type="match status" value="1"/>
</dbReference>
<dbReference type="Proteomes" id="UP001217963">
    <property type="component" value="Chromosome VI"/>
</dbReference>
<dbReference type="PANTHER" id="PTHR23092">
    <property type="entry name" value="POLY(A) RNA POLYMERASE"/>
    <property type="match status" value="1"/>
</dbReference>
<proteinExistence type="inferred from homology"/>
<feature type="domain" description="PAP-associated" evidence="5">
    <location>
        <begin position="238"/>
        <end position="285"/>
    </location>
</feature>
<dbReference type="Pfam" id="PF03828">
    <property type="entry name" value="PAP_assoc"/>
    <property type="match status" value="1"/>
</dbReference>
<keyword evidence="3" id="KW-0479">Metal-binding</keyword>
<evidence type="ECO:0000313" key="8">
    <source>
        <dbReference type="Proteomes" id="UP001217963"/>
    </source>
</evidence>
<evidence type="ECO:0000259" key="5">
    <source>
        <dbReference type="Pfam" id="PF03828"/>
    </source>
</evidence>
<dbReference type="InterPro" id="IPR043519">
    <property type="entry name" value="NT_sf"/>
</dbReference>
<protein>
    <recommendedName>
        <fullName evidence="2">polynucleotide adenylyltransferase</fullName>
        <ecNumber evidence="2">2.7.7.19</ecNumber>
    </recommendedName>
</protein>
<feature type="domain" description="Poly(A) RNA polymerase mitochondrial-like central palm" evidence="6">
    <location>
        <begin position="43"/>
        <end position="177"/>
    </location>
</feature>
<keyword evidence="8" id="KW-1185">Reference proteome</keyword>
<evidence type="ECO:0000256" key="4">
    <source>
        <dbReference type="ARBA" id="ARBA00022842"/>
    </source>
</evidence>
<gene>
    <name evidence="7" type="ORF">PFJ87_06g01810</name>
</gene>
<evidence type="ECO:0000256" key="3">
    <source>
        <dbReference type="ARBA" id="ARBA00022723"/>
    </source>
</evidence>
<dbReference type="InterPro" id="IPR045862">
    <property type="entry name" value="Trf4-like"/>
</dbReference>
<evidence type="ECO:0000259" key="6">
    <source>
        <dbReference type="Pfam" id="PF22600"/>
    </source>
</evidence>
<dbReference type="InterPro" id="IPR002058">
    <property type="entry name" value="PAP_assoc"/>
</dbReference>
<evidence type="ECO:0000256" key="2">
    <source>
        <dbReference type="ARBA" id="ARBA00012388"/>
    </source>
</evidence>
<comment type="similarity">
    <text evidence="1">Belongs to the DNA polymerase type-B-like family.</text>
</comment>
<organism evidence="7 8">
    <name type="scientific">Encephalitozoon hellem</name>
    <name type="common">Microsporidian parasite</name>
    <dbReference type="NCBI Taxonomy" id="27973"/>
    <lineage>
        <taxon>Eukaryota</taxon>
        <taxon>Fungi</taxon>
        <taxon>Fungi incertae sedis</taxon>
        <taxon>Microsporidia</taxon>
        <taxon>Unikaryonidae</taxon>
        <taxon>Encephalitozoon</taxon>
    </lineage>
</organism>
<dbReference type="Gene3D" id="1.10.1410.10">
    <property type="match status" value="1"/>
</dbReference>